<evidence type="ECO:0008006" key="3">
    <source>
        <dbReference type="Google" id="ProtNLM"/>
    </source>
</evidence>
<evidence type="ECO:0000313" key="1">
    <source>
        <dbReference type="EMBL" id="VVO73583.1"/>
    </source>
</evidence>
<reference evidence="1 2" key="1">
    <citation type="submission" date="2019-09" db="EMBL/GenBank/DDBJ databases">
        <authorList>
            <person name="Chandra G."/>
            <person name="Truman W A."/>
        </authorList>
    </citation>
    <scope>NUCLEOTIDE SEQUENCE [LARGE SCALE GENOMIC DNA]</scope>
    <source>
        <strain evidence="1">PS854</strain>
    </source>
</reference>
<gene>
    <name evidence="1" type="ORF">PS854_01425</name>
</gene>
<dbReference type="InterPro" id="IPR015424">
    <property type="entry name" value="PyrdxlP-dep_Trfase"/>
</dbReference>
<dbReference type="PANTHER" id="PTHR42858">
    <property type="entry name" value="AMINOTRANSFERASE"/>
    <property type="match status" value="1"/>
</dbReference>
<dbReference type="EMBL" id="CABVIF010000002">
    <property type="protein sequence ID" value="VVO73583.1"/>
    <property type="molecule type" value="Genomic_DNA"/>
</dbReference>
<name>A0A5E7IQJ1_PSEFL</name>
<dbReference type="PANTHER" id="PTHR42858:SF1">
    <property type="entry name" value="LD15494P"/>
    <property type="match status" value="1"/>
</dbReference>
<evidence type="ECO:0000313" key="2">
    <source>
        <dbReference type="Proteomes" id="UP000327111"/>
    </source>
</evidence>
<dbReference type="Proteomes" id="UP000327111">
    <property type="component" value="Unassembled WGS sequence"/>
</dbReference>
<dbReference type="SUPFAM" id="SSF53383">
    <property type="entry name" value="PLP-dependent transferases"/>
    <property type="match status" value="1"/>
</dbReference>
<sequence length="93" mass="10339">MIQLLQERLSDALHFVEPQGGGTIWVRPLRQVNVRNVFQRLLKQQVVIAPGELFSLQGLHAQHLRLSHSVGAEQDLANALGLLADALRLEAVE</sequence>
<organism evidence="1 2">
    <name type="scientific">Pseudomonas fluorescens</name>
    <dbReference type="NCBI Taxonomy" id="294"/>
    <lineage>
        <taxon>Bacteria</taxon>
        <taxon>Pseudomonadati</taxon>
        <taxon>Pseudomonadota</taxon>
        <taxon>Gammaproteobacteria</taxon>
        <taxon>Pseudomonadales</taxon>
        <taxon>Pseudomonadaceae</taxon>
        <taxon>Pseudomonas</taxon>
    </lineage>
</organism>
<proteinExistence type="predicted"/>
<dbReference type="Gene3D" id="3.90.1150.10">
    <property type="entry name" value="Aspartate Aminotransferase, domain 1"/>
    <property type="match status" value="1"/>
</dbReference>
<dbReference type="InterPro" id="IPR015422">
    <property type="entry name" value="PyrdxlP-dep_Trfase_small"/>
</dbReference>
<dbReference type="AlphaFoldDB" id="A0A5E7IQJ1"/>
<accession>A0A5E7IQJ1</accession>
<protein>
    <recommendedName>
        <fullName evidence="3">2-aminoadipate transaminase</fullName>
    </recommendedName>
</protein>
<dbReference type="GO" id="GO:0047536">
    <property type="term" value="F:2-aminoadipate transaminase activity"/>
    <property type="evidence" value="ECO:0007669"/>
    <property type="project" value="TreeGrafter"/>
</dbReference>